<dbReference type="InterPro" id="IPR023210">
    <property type="entry name" value="NADP_OxRdtase_dom"/>
</dbReference>
<dbReference type="PANTHER" id="PTHR42686:SF1">
    <property type="entry name" value="GH17980P-RELATED"/>
    <property type="match status" value="1"/>
</dbReference>
<evidence type="ECO:0000313" key="3">
    <source>
        <dbReference type="EMBL" id="GIF56819.1"/>
    </source>
</evidence>
<accession>A0ABQ4C237</accession>
<dbReference type="EMBL" id="BONC01000017">
    <property type="protein sequence ID" value="GIF56819.1"/>
    <property type="molecule type" value="Genomic_DNA"/>
</dbReference>
<protein>
    <submittedName>
        <fullName evidence="3">Oxidoreductase</fullName>
    </submittedName>
</protein>
<dbReference type="InterPro" id="IPR036812">
    <property type="entry name" value="NAD(P)_OxRdtase_dom_sf"/>
</dbReference>
<gene>
    <name evidence="3" type="ORF">Air01nite_29140</name>
</gene>
<dbReference type="Gene3D" id="3.20.20.100">
    <property type="entry name" value="NADP-dependent oxidoreductase domain"/>
    <property type="match status" value="1"/>
</dbReference>
<dbReference type="Proteomes" id="UP000624325">
    <property type="component" value="Unassembled WGS sequence"/>
</dbReference>
<dbReference type="CDD" id="cd19152">
    <property type="entry name" value="AKR_AKR15A"/>
    <property type="match status" value="1"/>
</dbReference>
<dbReference type="InterPro" id="IPR020471">
    <property type="entry name" value="AKR"/>
</dbReference>
<comment type="caution">
    <text evidence="3">The sequence shown here is derived from an EMBL/GenBank/DDBJ whole genome shotgun (WGS) entry which is preliminary data.</text>
</comment>
<keyword evidence="4" id="KW-1185">Reference proteome</keyword>
<evidence type="ECO:0000256" key="1">
    <source>
        <dbReference type="SAM" id="MobiDB-lite"/>
    </source>
</evidence>
<feature type="domain" description="NADP-dependent oxidoreductase" evidence="2">
    <location>
        <begin position="21"/>
        <end position="304"/>
    </location>
</feature>
<evidence type="ECO:0000313" key="4">
    <source>
        <dbReference type="Proteomes" id="UP000624325"/>
    </source>
</evidence>
<proteinExistence type="predicted"/>
<organism evidence="3 4">
    <name type="scientific">Asanoa iriomotensis</name>
    <dbReference type="NCBI Taxonomy" id="234613"/>
    <lineage>
        <taxon>Bacteria</taxon>
        <taxon>Bacillati</taxon>
        <taxon>Actinomycetota</taxon>
        <taxon>Actinomycetes</taxon>
        <taxon>Micromonosporales</taxon>
        <taxon>Micromonosporaceae</taxon>
        <taxon>Asanoa</taxon>
    </lineage>
</organism>
<dbReference type="Pfam" id="PF00248">
    <property type="entry name" value="Aldo_ket_red"/>
    <property type="match status" value="1"/>
</dbReference>
<reference evidence="3 4" key="1">
    <citation type="submission" date="2021-01" db="EMBL/GenBank/DDBJ databases">
        <title>Whole genome shotgun sequence of Asanoa iriomotensis NBRC 100142.</title>
        <authorList>
            <person name="Komaki H."/>
            <person name="Tamura T."/>
        </authorList>
    </citation>
    <scope>NUCLEOTIDE SEQUENCE [LARGE SCALE GENOMIC DNA]</scope>
    <source>
        <strain evidence="3 4">NBRC 100142</strain>
    </source>
</reference>
<feature type="region of interest" description="Disordered" evidence="1">
    <location>
        <begin position="96"/>
        <end position="116"/>
    </location>
</feature>
<sequence length="311" mass="32517">MAGMRADEMVPLGRTGLRVSRLGLGLASIGGLFTPVSDADAAATIEQAWDLGVRLFDTAPVYGYGRSETRAGHALHDRDRDGYVLATKVGRLIEPGGPDTQPIWADPPPGVGPRLDYTRPAVRRSLAESLDRMDLPRAHVLHVHDPDLDAATALAEAYPELVALRDSGVIDAVSIGSNHADAAAAFVRAAPALDCVLIAGRYTLLDQSALHELLPLCAARGIAVLAAGVFQGGLLTAPGERSAALRAVCARHDVPLLAAAIQFPFGHPAVTSVLVGARSPAEVRESVALLRHPVPPALWADLKESGLVAAP</sequence>
<dbReference type="PANTHER" id="PTHR42686">
    <property type="entry name" value="GH17980P-RELATED"/>
    <property type="match status" value="1"/>
</dbReference>
<dbReference type="SUPFAM" id="SSF51430">
    <property type="entry name" value="NAD(P)-linked oxidoreductase"/>
    <property type="match status" value="1"/>
</dbReference>
<evidence type="ECO:0000259" key="2">
    <source>
        <dbReference type="Pfam" id="PF00248"/>
    </source>
</evidence>
<name>A0ABQ4C237_9ACTN</name>